<organism evidence="2 3">
    <name type="scientific">Pseudaquabacterium terrae</name>
    <dbReference type="NCBI Taxonomy" id="2732868"/>
    <lineage>
        <taxon>Bacteria</taxon>
        <taxon>Pseudomonadati</taxon>
        <taxon>Pseudomonadota</taxon>
        <taxon>Betaproteobacteria</taxon>
        <taxon>Burkholderiales</taxon>
        <taxon>Sphaerotilaceae</taxon>
        <taxon>Pseudaquabacterium</taxon>
    </lineage>
</organism>
<proteinExistence type="predicted"/>
<name>A0ABX2ES54_9BURK</name>
<evidence type="ECO:0000313" key="2">
    <source>
        <dbReference type="EMBL" id="NRF71335.1"/>
    </source>
</evidence>
<dbReference type="RefSeq" id="WP_173132298.1">
    <property type="nucleotide sequence ID" value="NZ_JABRWJ010000011.1"/>
</dbReference>
<comment type="caution">
    <text evidence="2">The sequence shown here is derived from an EMBL/GenBank/DDBJ whole genome shotgun (WGS) entry which is preliminary data.</text>
</comment>
<dbReference type="Proteomes" id="UP000737171">
    <property type="component" value="Unassembled WGS sequence"/>
</dbReference>
<reference evidence="2 3" key="1">
    <citation type="submission" date="2020-05" db="EMBL/GenBank/DDBJ databases">
        <title>Aquincola sp. isolate from soil.</title>
        <authorList>
            <person name="Han J."/>
            <person name="Kim D.-U."/>
        </authorList>
    </citation>
    <scope>NUCLEOTIDE SEQUENCE [LARGE SCALE GENOMIC DNA]</scope>
    <source>
        <strain evidence="2 3">S2</strain>
    </source>
</reference>
<feature type="compositionally biased region" description="Polar residues" evidence="1">
    <location>
        <begin position="24"/>
        <end position="35"/>
    </location>
</feature>
<feature type="region of interest" description="Disordered" evidence="1">
    <location>
        <begin position="24"/>
        <end position="50"/>
    </location>
</feature>
<protein>
    <submittedName>
        <fullName evidence="2">Uncharacterized protein</fullName>
    </submittedName>
</protein>
<dbReference type="EMBL" id="JABRWJ010000011">
    <property type="protein sequence ID" value="NRF71335.1"/>
    <property type="molecule type" value="Genomic_DNA"/>
</dbReference>
<sequence length="50" mass="5170">MAYNLLRIAAILKGIAKRVEAGTTPNAQAATSGASTRPMAVPARNFAQQA</sequence>
<accession>A0ABX2ES54</accession>
<dbReference type="Gene3D" id="3.90.1200.10">
    <property type="match status" value="1"/>
</dbReference>
<evidence type="ECO:0000256" key="1">
    <source>
        <dbReference type="SAM" id="MobiDB-lite"/>
    </source>
</evidence>
<evidence type="ECO:0000313" key="3">
    <source>
        <dbReference type="Proteomes" id="UP000737171"/>
    </source>
</evidence>
<keyword evidence="3" id="KW-1185">Reference proteome</keyword>
<gene>
    <name evidence="2" type="ORF">HLB44_30555</name>
</gene>